<evidence type="ECO:0000313" key="3">
    <source>
        <dbReference type="Proteomes" id="UP000284531"/>
    </source>
</evidence>
<dbReference type="EMBL" id="RAPQ01000009">
    <property type="protein sequence ID" value="RKE01963.1"/>
    <property type="molecule type" value="Genomic_DNA"/>
</dbReference>
<accession>A0A419X2N8</accession>
<sequence length="108" mass="12657">MKEFNRLVIKYFLIGIGVGLFNFLLIAGQPYYFDGINSLQLEDINFFYTHILRYSSNAIVGIFIVFDAFKYAQNKYWISLLGFLMPVFGVCFVLLEKYLNQKVYNHGK</sequence>
<name>A0A419X2N8_9BACT</name>
<keyword evidence="1" id="KW-0472">Membrane</keyword>
<keyword evidence="1" id="KW-1133">Transmembrane helix</keyword>
<dbReference type="AlphaFoldDB" id="A0A419X2N8"/>
<gene>
    <name evidence="2" type="ORF">BXY64_2038</name>
</gene>
<comment type="caution">
    <text evidence="2">The sequence shown here is derived from an EMBL/GenBank/DDBJ whole genome shotgun (WGS) entry which is preliminary data.</text>
</comment>
<proteinExistence type="predicted"/>
<organism evidence="2 3">
    <name type="scientific">Marinifilum flexuosum</name>
    <dbReference type="NCBI Taxonomy" id="1117708"/>
    <lineage>
        <taxon>Bacteria</taxon>
        <taxon>Pseudomonadati</taxon>
        <taxon>Bacteroidota</taxon>
        <taxon>Bacteroidia</taxon>
        <taxon>Marinilabiliales</taxon>
        <taxon>Marinifilaceae</taxon>
    </lineage>
</organism>
<dbReference type="Proteomes" id="UP000284531">
    <property type="component" value="Unassembled WGS sequence"/>
</dbReference>
<keyword evidence="3" id="KW-1185">Reference proteome</keyword>
<feature type="transmembrane region" description="Helical" evidence="1">
    <location>
        <begin position="51"/>
        <end position="69"/>
    </location>
</feature>
<reference evidence="2 3" key="1">
    <citation type="submission" date="2018-09" db="EMBL/GenBank/DDBJ databases">
        <title>Genomic Encyclopedia of Archaeal and Bacterial Type Strains, Phase II (KMG-II): from individual species to whole genera.</title>
        <authorList>
            <person name="Goeker M."/>
        </authorList>
    </citation>
    <scope>NUCLEOTIDE SEQUENCE [LARGE SCALE GENOMIC DNA]</scope>
    <source>
        <strain evidence="2 3">DSM 21950</strain>
    </source>
</reference>
<protein>
    <submittedName>
        <fullName evidence="2">Uncharacterized protein</fullName>
    </submittedName>
</protein>
<feature type="transmembrane region" description="Helical" evidence="1">
    <location>
        <begin position="12"/>
        <end position="31"/>
    </location>
</feature>
<keyword evidence="1" id="KW-0812">Transmembrane</keyword>
<dbReference type="RefSeq" id="WP_120239833.1">
    <property type="nucleotide sequence ID" value="NZ_CANNFL010000029.1"/>
</dbReference>
<evidence type="ECO:0000313" key="2">
    <source>
        <dbReference type="EMBL" id="RKE01963.1"/>
    </source>
</evidence>
<evidence type="ECO:0000256" key="1">
    <source>
        <dbReference type="SAM" id="Phobius"/>
    </source>
</evidence>
<feature type="transmembrane region" description="Helical" evidence="1">
    <location>
        <begin position="76"/>
        <end position="95"/>
    </location>
</feature>